<reference evidence="1" key="1">
    <citation type="submission" date="2020-05" db="UniProtKB">
        <authorList>
            <consortium name="EnsemblMetazoa"/>
        </authorList>
    </citation>
    <scope>IDENTIFICATION</scope>
    <source>
        <strain evidence="1">SANGQUA</strain>
    </source>
</reference>
<evidence type="ECO:0000313" key="1">
    <source>
        <dbReference type="EnsemblMetazoa" id="AQUA014337-PA"/>
    </source>
</evidence>
<evidence type="ECO:0000313" key="2">
    <source>
        <dbReference type="Proteomes" id="UP000076407"/>
    </source>
</evidence>
<protein>
    <submittedName>
        <fullName evidence="1">Uncharacterized protein</fullName>
    </submittedName>
</protein>
<dbReference type="EnsemblMetazoa" id="AQUA014337-RA">
    <property type="protein sequence ID" value="AQUA014337-PA"/>
    <property type="gene ID" value="AQUA014337"/>
</dbReference>
<proteinExistence type="predicted"/>
<dbReference type="VEuPathDB" id="VectorBase:AQUA014337"/>
<keyword evidence="2" id="KW-1185">Reference proteome</keyword>
<sequence length="35" mass="3716">MFGKAVPAFKANFLCCPSKRARCIVARGGVCVNTV</sequence>
<dbReference type="AlphaFoldDB" id="A0A182XR54"/>
<name>A0A182XR54_ANOQN</name>
<dbReference type="Proteomes" id="UP000076407">
    <property type="component" value="Unassembled WGS sequence"/>
</dbReference>
<organism evidence="1 2">
    <name type="scientific">Anopheles quadriannulatus</name>
    <name type="common">Mosquito</name>
    <dbReference type="NCBI Taxonomy" id="34691"/>
    <lineage>
        <taxon>Eukaryota</taxon>
        <taxon>Metazoa</taxon>
        <taxon>Ecdysozoa</taxon>
        <taxon>Arthropoda</taxon>
        <taxon>Hexapoda</taxon>
        <taxon>Insecta</taxon>
        <taxon>Pterygota</taxon>
        <taxon>Neoptera</taxon>
        <taxon>Endopterygota</taxon>
        <taxon>Diptera</taxon>
        <taxon>Nematocera</taxon>
        <taxon>Culicoidea</taxon>
        <taxon>Culicidae</taxon>
        <taxon>Anophelinae</taxon>
        <taxon>Anopheles</taxon>
    </lineage>
</organism>
<accession>A0A182XR54</accession>